<accession>A0ABV1KYY7</accession>
<dbReference type="EMBL" id="JASKHM010000014">
    <property type="protein sequence ID" value="MEQ4485260.1"/>
    <property type="molecule type" value="Genomic_DNA"/>
</dbReference>
<protein>
    <submittedName>
        <fullName evidence="1">Uncharacterized protein</fullName>
    </submittedName>
</protein>
<proteinExistence type="predicted"/>
<keyword evidence="2" id="KW-1185">Reference proteome</keyword>
<reference evidence="1 2" key="1">
    <citation type="journal article" date="2023" name="Genome Announc.">
        <title>Pan-Genome Analyses of the Genus Cohnella and Proposal of the Novel Species Cohnella silvisoli sp. nov., Isolated from Forest Soil.</title>
        <authorList>
            <person name="Wang C."/>
            <person name="Mao L."/>
            <person name="Bao G."/>
            <person name="Zhu H."/>
        </authorList>
    </citation>
    <scope>NUCLEOTIDE SEQUENCE [LARGE SCALE GENOMIC DNA]</scope>
    <source>
        <strain evidence="1 2">NL03-T5-1</strain>
    </source>
</reference>
<dbReference type="RefSeq" id="WP_232187309.1">
    <property type="nucleotide sequence ID" value="NZ_JAIOAP010000012.1"/>
</dbReference>
<sequence length="132" mass="14543">MAQNVTLADIYISANCIDIEDWTDSDAAKKQRTLNVAERTLTVTYPKYTIPDAAVYEFANVLAIIFNDTNRLATHGLTSFSVDKVGSFNFKDNRVGSPNGDLARFIPQTSRDLIGAENGVKLGSRRVGWTVL</sequence>
<dbReference type="Proteomes" id="UP001493487">
    <property type="component" value="Unassembled WGS sequence"/>
</dbReference>
<evidence type="ECO:0000313" key="1">
    <source>
        <dbReference type="EMBL" id="MEQ4485260.1"/>
    </source>
</evidence>
<evidence type="ECO:0000313" key="2">
    <source>
        <dbReference type="Proteomes" id="UP001493487"/>
    </source>
</evidence>
<organism evidence="1 2">
    <name type="scientific">Cohnella silvisoli</name>
    <dbReference type="NCBI Taxonomy" id="2873699"/>
    <lineage>
        <taxon>Bacteria</taxon>
        <taxon>Bacillati</taxon>
        <taxon>Bacillota</taxon>
        <taxon>Bacilli</taxon>
        <taxon>Bacillales</taxon>
        <taxon>Paenibacillaceae</taxon>
        <taxon>Cohnella</taxon>
    </lineage>
</organism>
<comment type="caution">
    <text evidence="1">The sequence shown here is derived from an EMBL/GenBank/DDBJ whole genome shotgun (WGS) entry which is preliminary data.</text>
</comment>
<gene>
    <name evidence="1" type="ORF">QJS35_22995</name>
</gene>
<name>A0ABV1KYY7_9BACL</name>